<organism evidence="2 3">
    <name type="scientific">Agaribacillus aureus</name>
    <dbReference type="NCBI Taxonomy" id="3051825"/>
    <lineage>
        <taxon>Bacteria</taxon>
        <taxon>Pseudomonadati</taxon>
        <taxon>Bacteroidota</taxon>
        <taxon>Cytophagia</taxon>
        <taxon>Cytophagales</taxon>
        <taxon>Splendidivirgaceae</taxon>
        <taxon>Agaribacillus</taxon>
    </lineage>
</organism>
<name>A0ABT8LKN3_9BACT</name>
<protein>
    <submittedName>
        <fullName evidence="2">Uncharacterized protein</fullName>
    </submittedName>
</protein>
<comment type="caution">
    <text evidence="2">The sequence shown here is derived from an EMBL/GenBank/DDBJ whole genome shotgun (WGS) entry which is preliminary data.</text>
</comment>
<evidence type="ECO:0000313" key="2">
    <source>
        <dbReference type="EMBL" id="MDN5216981.1"/>
    </source>
</evidence>
<reference evidence="2" key="1">
    <citation type="submission" date="2023-06" db="EMBL/GenBank/DDBJ databases">
        <title>Genomic of Agaribacillus aureum.</title>
        <authorList>
            <person name="Wang G."/>
        </authorList>
    </citation>
    <scope>NUCLEOTIDE SEQUENCE</scope>
    <source>
        <strain evidence="2">BMA12</strain>
    </source>
</reference>
<dbReference type="RefSeq" id="WP_346762319.1">
    <property type="nucleotide sequence ID" value="NZ_JAUJEB010000012.1"/>
</dbReference>
<gene>
    <name evidence="2" type="ORF">QQ020_33230</name>
</gene>
<proteinExistence type="predicted"/>
<dbReference type="Proteomes" id="UP001172083">
    <property type="component" value="Unassembled WGS sequence"/>
</dbReference>
<keyword evidence="3" id="KW-1185">Reference proteome</keyword>
<sequence>MKSFQYHKYLKYIILLTCLFASNYLMGVVKYDEGRRIINGIQLLQDSEDPNAYYYIPQYPRLATNADGSYKFLCLKYVGQAGKSNGGLFHAIVEFTLDEAQLDSLQTQLQAELPTARIIGPVQLMQTIEDGEEGMGSFEIVSAVLSDQDGEEAMTRSQVSSGFAPLTPGSQAVVAAMLNQEGATLLWNSLTGPTSDISVSIHAYYEAEVKGYNAIVNADMSTIYNHFSHIENYQEEYTKDELRSIVDNLVQSGNMKVEVFDRSKGLDINTSDMEKVLGLVTDKLTELMFDAKSGWSAKPDREAAISKGQIKGRQSRGFLDKLFRGSGNQTYYSDNQYVLKNRTDIRTNTFRLDLSRSTTIKVPVHTSGNLGGLFDTLNSEERYFRIVNLDDPAFEKREVYFQVDGNYFETFKDVVNFASVNFRKVYDKESGHEDVNKSFIINLKHLENGESLKSVSFPRLGLSNSNWTEFEYQIQWSLNGDNQTILFPANGEWIISDDPAVALIPPFEKRIVEIDADISRFEENEVATVVIDFAVVLNNKPQYQTRAILRKGDQQSGKKVAIYYDEREPVAYRVTWYSANGEIVRPLEELTSAYLFLTPPAKEEFVTNEK</sequence>
<evidence type="ECO:0000256" key="1">
    <source>
        <dbReference type="SAM" id="Phobius"/>
    </source>
</evidence>
<keyword evidence="1" id="KW-0812">Transmembrane</keyword>
<evidence type="ECO:0000313" key="3">
    <source>
        <dbReference type="Proteomes" id="UP001172083"/>
    </source>
</evidence>
<accession>A0ABT8LKN3</accession>
<dbReference type="EMBL" id="JAUJEB010000012">
    <property type="protein sequence ID" value="MDN5216981.1"/>
    <property type="molecule type" value="Genomic_DNA"/>
</dbReference>
<keyword evidence="1" id="KW-0472">Membrane</keyword>
<feature type="transmembrane region" description="Helical" evidence="1">
    <location>
        <begin position="12"/>
        <end position="29"/>
    </location>
</feature>
<keyword evidence="1" id="KW-1133">Transmembrane helix</keyword>